<keyword evidence="1" id="KW-1133">Transmembrane helix</keyword>
<comment type="caution">
    <text evidence="3">The sequence shown here is derived from an EMBL/GenBank/DDBJ whole genome shotgun (WGS) entry which is preliminary data.</text>
</comment>
<keyword evidence="1" id="KW-0472">Membrane</keyword>
<organism evidence="3 6">
    <name type="scientific">Arthrobacter bambusae</name>
    <dbReference type="NCBI Taxonomy" id="1338426"/>
    <lineage>
        <taxon>Bacteria</taxon>
        <taxon>Bacillati</taxon>
        <taxon>Actinomycetota</taxon>
        <taxon>Actinomycetes</taxon>
        <taxon>Micrococcales</taxon>
        <taxon>Micrococcaceae</taxon>
        <taxon>Arthrobacter</taxon>
    </lineage>
</organism>
<sequence length="100" mass="11321">MGKQWWSSWVLAVTPYGVLLRLLIDGRISGEEFEVVFLPLYKKDSTQWSPEIFDVLDGLFADVDDFCSDPDLLIKVGGIDELELRRRATLAFERLSALAG</sequence>
<evidence type="ECO:0000313" key="6">
    <source>
        <dbReference type="Proteomes" id="UP001242995"/>
    </source>
</evidence>
<dbReference type="AlphaFoldDB" id="A0AAW8DL38"/>
<evidence type="ECO:0000256" key="1">
    <source>
        <dbReference type="SAM" id="Phobius"/>
    </source>
</evidence>
<protein>
    <recommendedName>
        <fullName evidence="2">Colicin D immunity protein domain-containing protein</fullName>
    </recommendedName>
</protein>
<dbReference type="Proteomes" id="UP001230951">
    <property type="component" value="Unassembled WGS sequence"/>
</dbReference>
<gene>
    <name evidence="3" type="ORF">J2S90_003685</name>
    <name evidence="4" type="ORF">J2S93_003830</name>
</gene>
<accession>A0AAW8DL38</accession>
<dbReference type="EMBL" id="JAUSTF010000011">
    <property type="protein sequence ID" value="MDQ0182378.1"/>
    <property type="molecule type" value="Genomic_DNA"/>
</dbReference>
<dbReference type="RefSeq" id="WP_306963217.1">
    <property type="nucleotide sequence ID" value="NZ_JAUSRG010000013.1"/>
</dbReference>
<keyword evidence="1" id="KW-0812">Transmembrane</keyword>
<dbReference type="Pfam" id="PF09204">
    <property type="entry name" value="Colicin_immun"/>
    <property type="match status" value="1"/>
</dbReference>
<keyword evidence="5" id="KW-1185">Reference proteome</keyword>
<dbReference type="InterPro" id="IPR015287">
    <property type="entry name" value="Colicin_D_immunity_dom"/>
</dbReference>
<evidence type="ECO:0000313" key="3">
    <source>
        <dbReference type="EMBL" id="MDP9906700.1"/>
    </source>
</evidence>
<evidence type="ECO:0000313" key="4">
    <source>
        <dbReference type="EMBL" id="MDQ0182378.1"/>
    </source>
</evidence>
<evidence type="ECO:0000313" key="5">
    <source>
        <dbReference type="Proteomes" id="UP001230951"/>
    </source>
</evidence>
<proteinExistence type="predicted"/>
<dbReference type="EMBL" id="JAUSRG010000013">
    <property type="protein sequence ID" value="MDP9906700.1"/>
    <property type="molecule type" value="Genomic_DNA"/>
</dbReference>
<reference evidence="3 5" key="1">
    <citation type="submission" date="2023-07" db="EMBL/GenBank/DDBJ databases">
        <title>Sorghum-associated microbial communities from plants grown in Nebraska, USA.</title>
        <authorList>
            <person name="Schachtman D."/>
        </authorList>
    </citation>
    <scope>NUCLEOTIDE SEQUENCE</scope>
    <source>
        <strain evidence="3">DS1006</strain>
        <strain evidence="4 5">DS1016</strain>
    </source>
</reference>
<name>A0AAW8DL38_9MICC</name>
<evidence type="ECO:0000259" key="2">
    <source>
        <dbReference type="Pfam" id="PF09204"/>
    </source>
</evidence>
<feature type="transmembrane region" description="Helical" evidence="1">
    <location>
        <begin position="6"/>
        <end position="24"/>
    </location>
</feature>
<feature type="domain" description="Colicin D immunity protein" evidence="2">
    <location>
        <begin position="16"/>
        <end position="95"/>
    </location>
</feature>
<dbReference type="GO" id="GO:0015643">
    <property type="term" value="F:toxic substance binding"/>
    <property type="evidence" value="ECO:0007669"/>
    <property type="project" value="InterPro"/>
</dbReference>
<dbReference type="Proteomes" id="UP001242995">
    <property type="component" value="Unassembled WGS sequence"/>
</dbReference>
<dbReference type="GO" id="GO:0030153">
    <property type="term" value="P:bacteriocin immunity"/>
    <property type="evidence" value="ECO:0007669"/>
    <property type="project" value="InterPro"/>
</dbReference>